<dbReference type="AlphaFoldDB" id="A0A6P8UNQ8"/>
<name>A0A6P8UNQ8_GYMAC</name>
<dbReference type="GeneID" id="117547225"/>
<keyword evidence="1" id="KW-0808">Transferase</keyword>
<dbReference type="KEGG" id="gacu:117547225"/>
<dbReference type="Pfam" id="PF00632">
    <property type="entry name" value="HECT"/>
    <property type="match status" value="1"/>
</dbReference>
<evidence type="ECO:0000313" key="6">
    <source>
        <dbReference type="RefSeq" id="XP_034073685.1"/>
    </source>
</evidence>
<organism evidence="5 6">
    <name type="scientific">Gymnodraco acuticeps</name>
    <name type="common">Antarctic dragonfish</name>
    <dbReference type="NCBI Taxonomy" id="8218"/>
    <lineage>
        <taxon>Eukaryota</taxon>
        <taxon>Metazoa</taxon>
        <taxon>Chordata</taxon>
        <taxon>Craniata</taxon>
        <taxon>Vertebrata</taxon>
        <taxon>Euteleostomi</taxon>
        <taxon>Actinopterygii</taxon>
        <taxon>Neopterygii</taxon>
        <taxon>Teleostei</taxon>
        <taxon>Neoteleostei</taxon>
        <taxon>Acanthomorphata</taxon>
        <taxon>Eupercaria</taxon>
        <taxon>Perciformes</taxon>
        <taxon>Notothenioidei</taxon>
        <taxon>Bathydraconidae</taxon>
        <taxon>Gymnodraco</taxon>
    </lineage>
</organism>
<dbReference type="InParanoid" id="A0A6P8UNQ8"/>
<dbReference type="PROSITE" id="PS50237">
    <property type="entry name" value="HECT"/>
    <property type="match status" value="1"/>
</dbReference>
<dbReference type="InterPro" id="IPR035983">
    <property type="entry name" value="Hect_E3_ubiquitin_ligase"/>
</dbReference>
<dbReference type="RefSeq" id="XP_034073685.1">
    <property type="nucleotide sequence ID" value="XM_034217794.1"/>
</dbReference>
<keyword evidence="2 3" id="KW-0833">Ubl conjugation pathway</keyword>
<dbReference type="InterPro" id="IPR000569">
    <property type="entry name" value="HECT_dom"/>
</dbReference>
<protein>
    <submittedName>
        <fullName evidence="6">G2/M phase-specific E3 ubiquitin-protein ligase-like</fullName>
    </submittedName>
</protein>
<keyword evidence="5" id="KW-1185">Reference proteome</keyword>
<reference evidence="6" key="1">
    <citation type="submission" date="2025-08" db="UniProtKB">
        <authorList>
            <consortium name="RefSeq"/>
        </authorList>
    </citation>
    <scope>IDENTIFICATION</scope>
</reference>
<evidence type="ECO:0000313" key="5">
    <source>
        <dbReference type="Proteomes" id="UP000515161"/>
    </source>
</evidence>
<sequence>MFQVVHRVEAPFQRFQEGLKTLGVLGKLQKSPDSFRPLFCHQQSALTAEIMEDLFPIHLSAQGSNKRRAEEMVVPYWRDYLIDAEDQEGPSKLEQILAFATGATVIPPIGFQPMPSIDFLHEEEYGDSAVSNLPLANTCINCLKLPLHSSYSVFKAKLDFAFANTHGFGRA</sequence>
<accession>A0A6P8UNQ8</accession>
<gene>
    <name evidence="6" type="primary">LOC117547225</name>
</gene>
<evidence type="ECO:0000256" key="1">
    <source>
        <dbReference type="ARBA" id="ARBA00022679"/>
    </source>
</evidence>
<feature type="active site" description="Glycyl thioester intermediate" evidence="3">
    <location>
        <position position="139"/>
    </location>
</feature>
<feature type="domain" description="HECT" evidence="4">
    <location>
        <begin position="96"/>
        <end position="171"/>
    </location>
</feature>
<evidence type="ECO:0000256" key="2">
    <source>
        <dbReference type="ARBA" id="ARBA00022786"/>
    </source>
</evidence>
<evidence type="ECO:0000256" key="3">
    <source>
        <dbReference type="PROSITE-ProRule" id="PRU00104"/>
    </source>
</evidence>
<proteinExistence type="predicted"/>
<dbReference type="Gene3D" id="3.30.2410.10">
    <property type="entry name" value="Hect, E3 ligase catalytic domain"/>
    <property type="match status" value="1"/>
</dbReference>
<dbReference type="Proteomes" id="UP000515161">
    <property type="component" value="Unplaced"/>
</dbReference>
<dbReference type="GO" id="GO:0004842">
    <property type="term" value="F:ubiquitin-protein transferase activity"/>
    <property type="evidence" value="ECO:0007669"/>
    <property type="project" value="InterPro"/>
</dbReference>
<dbReference type="OrthoDB" id="2384350at2759"/>
<evidence type="ECO:0000259" key="4">
    <source>
        <dbReference type="PROSITE" id="PS50237"/>
    </source>
</evidence>
<dbReference type="SUPFAM" id="SSF56204">
    <property type="entry name" value="Hect, E3 ligase catalytic domain"/>
    <property type="match status" value="1"/>
</dbReference>